<feature type="compositionally biased region" description="Low complexity" evidence="1">
    <location>
        <begin position="105"/>
        <end position="122"/>
    </location>
</feature>
<dbReference type="Gene3D" id="2.130.10.10">
    <property type="entry name" value="YVTN repeat-like/Quinoprotein amine dehydrogenase"/>
    <property type="match status" value="1"/>
</dbReference>
<feature type="compositionally biased region" description="Basic and acidic residues" evidence="1">
    <location>
        <begin position="49"/>
        <end position="64"/>
    </location>
</feature>
<proteinExistence type="predicted"/>
<gene>
    <name evidence="2" type="ORF">MICPUCDRAFT_57222</name>
</gene>
<dbReference type="Proteomes" id="UP000001876">
    <property type="component" value="Unassembled WGS sequence"/>
</dbReference>
<dbReference type="RefSeq" id="XP_003057725.1">
    <property type="nucleotide sequence ID" value="XM_003057679.1"/>
</dbReference>
<dbReference type="InterPro" id="IPR042505">
    <property type="entry name" value="DYNC2I1"/>
</dbReference>
<accession>C1MQB0</accession>
<dbReference type="GO" id="GO:0042073">
    <property type="term" value="P:intraciliary transport"/>
    <property type="evidence" value="ECO:0007669"/>
    <property type="project" value="InterPro"/>
</dbReference>
<dbReference type="OrthoDB" id="2162425at2759"/>
<evidence type="ECO:0000313" key="2">
    <source>
        <dbReference type="EMBL" id="EEH57676.1"/>
    </source>
</evidence>
<reference evidence="2 3" key="1">
    <citation type="journal article" date="2009" name="Science">
        <title>Green evolution and dynamic adaptations revealed by genomes of the marine picoeukaryotes Micromonas.</title>
        <authorList>
            <person name="Worden A.Z."/>
            <person name="Lee J.H."/>
            <person name="Mock T."/>
            <person name="Rouze P."/>
            <person name="Simmons M.P."/>
            <person name="Aerts A.L."/>
            <person name="Allen A.E."/>
            <person name="Cuvelier M.L."/>
            <person name="Derelle E."/>
            <person name="Everett M.V."/>
            <person name="Foulon E."/>
            <person name="Grimwood J."/>
            <person name="Gundlach H."/>
            <person name="Henrissat B."/>
            <person name="Napoli C."/>
            <person name="McDonald S.M."/>
            <person name="Parker M.S."/>
            <person name="Rombauts S."/>
            <person name="Salamov A."/>
            <person name="Von Dassow P."/>
            <person name="Badger J.H."/>
            <person name="Coutinho P.M."/>
            <person name="Demir E."/>
            <person name="Dubchak I."/>
            <person name="Gentemann C."/>
            <person name="Eikrem W."/>
            <person name="Gready J.E."/>
            <person name="John U."/>
            <person name="Lanier W."/>
            <person name="Lindquist E.A."/>
            <person name="Lucas S."/>
            <person name="Mayer K.F."/>
            <person name="Moreau H."/>
            <person name="Not F."/>
            <person name="Otillar R."/>
            <person name="Panaud O."/>
            <person name="Pangilinan J."/>
            <person name="Paulsen I."/>
            <person name="Piegu B."/>
            <person name="Poliakov A."/>
            <person name="Robbens S."/>
            <person name="Schmutz J."/>
            <person name="Toulza E."/>
            <person name="Wyss T."/>
            <person name="Zelensky A."/>
            <person name="Zhou K."/>
            <person name="Armbrust E.V."/>
            <person name="Bhattacharya D."/>
            <person name="Goodenough U.W."/>
            <person name="Van de Peer Y."/>
            <person name="Grigoriev I.V."/>
        </authorList>
    </citation>
    <scope>NUCLEOTIDE SEQUENCE [LARGE SCALE GENOMIC DNA]</scope>
    <source>
        <strain evidence="2 3">CCMP1545</strain>
    </source>
</reference>
<dbReference type="PANTHER" id="PTHR16022">
    <property type="entry name" value="WD REPEAT DOMAIN 60"/>
    <property type="match status" value="1"/>
</dbReference>
<feature type="region of interest" description="Disordered" evidence="1">
    <location>
        <begin position="98"/>
        <end position="128"/>
    </location>
</feature>
<dbReference type="SUPFAM" id="SSF101908">
    <property type="entry name" value="Putative isomerase YbhE"/>
    <property type="match status" value="1"/>
</dbReference>
<keyword evidence="3" id="KW-1185">Reference proteome</keyword>
<dbReference type="GO" id="GO:0005868">
    <property type="term" value="C:cytoplasmic dynein complex"/>
    <property type="evidence" value="ECO:0007669"/>
    <property type="project" value="InterPro"/>
</dbReference>
<protein>
    <submittedName>
        <fullName evidence="2">Predicted protein</fullName>
    </submittedName>
</protein>
<dbReference type="GO" id="GO:0045504">
    <property type="term" value="F:dynein heavy chain binding"/>
    <property type="evidence" value="ECO:0007669"/>
    <property type="project" value="InterPro"/>
</dbReference>
<evidence type="ECO:0000256" key="1">
    <source>
        <dbReference type="SAM" id="MobiDB-lite"/>
    </source>
</evidence>
<dbReference type="eggNOG" id="KOG1587">
    <property type="taxonomic scope" value="Eukaryota"/>
</dbReference>
<dbReference type="GeneID" id="9683535"/>
<feature type="region of interest" description="Disordered" evidence="1">
    <location>
        <begin position="1"/>
        <end position="77"/>
    </location>
</feature>
<dbReference type="PANTHER" id="PTHR16022:SF0">
    <property type="entry name" value="CYTOPLASMIC DYNEIN 2 INTERMEDIATE CHAIN 1"/>
    <property type="match status" value="1"/>
</dbReference>
<evidence type="ECO:0000313" key="3">
    <source>
        <dbReference type="Proteomes" id="UP000001876"/>
    </source>
</evidence>
<dbReference type="STRING" id="564608.C1MQB0"/>
<dbReference type="KEGG" id="mpp:MICPUCDRAFT_57222"/>
<sequence>MADDEYEDDFESDENDDGSSEDEYEDDFEDDVPATPRNAAPAGFEDPEDLARRDDARRRDEYHAARPPAPATLAIHPARGFSFGDECAAMNRAYRRRRARRVGERASTSASSEATGTTTAARHPTRPTDARRRIKRFALIARAVKLTHEDAACAAESIVDVAPMDARTMHLRGIGSSAGSNAKLATTQTRGGDDVREFTTQTELGDRRDVVSQCPEDLGTSRERCEAMRGVAGVDSREERRATAARTATRWARATGDLQHSKDRRLSAFIARAGACADVLLRERRVASGATCGVMRRANGEMKPNAVKGAAGSLTAGYVALHDDALTRNRRVMATAFAPSGTRTGAASLLIAYGPSDARAHGVEGDGLLLVWDLAAAATPRPSAAMRCEGTPTCVAWGPGRARALAFCGTEDGALCAWDLRELEDHHRAGGGGGEAGSADESEKFPVLRGGAIRRPSYCTEAHSATFPEDGGSIVSVGVAMDAVGDDDATGTGDDARGKTSEFHVVAVDCWGVANSYLVSTLTKREAADAALSDMGMRFGSRVRLVRASSELRYGGEGDRGGSGGQRVRDAVVVNRAGLASEFFVATESGRVLRGARYGVAPLPRAFALCDPLEPGRGAAVAPMNAAVSISFNPVFERAFLAAHVNGSIGLYVDARGSLALRRWDGVTGGEIVCVRWSLARPSMFFVLDSLCYVHVFDVLTRATNDPIHVECFGKVERIVSLELAAAGDDDGDGGSGKQYLASLAYDDGRTDVHEISAEFKRCTREEMDATRALLT</sequence>
<feature type="compositionally biased region" description="Acidic residues" evidence="1">
    <location>
        <begin position="1"/>
        <end position="32"/>
    </location>
</feature>
<dbReference type="EMBL" id="GG663738">
    <property type="protein sequence ID" value="EEH57676.1"/>
    <property type="molecule type" value="Genomic_DNA"/>
</dbReference>
<dbReference type="InterPro" id="IPR015943">
    <property type="entry name" value="WD40/YVTN_repeat-like_dom_sf"/>
</dbReference>
<dbReference type="AlphaFoldDB" id="C1MQB0"/>
<name>C1MQB0_MICPC</name>
<organism evidence="3">
    <name type="scientific">Micromonas pusilla (strain CCMP1545)</name>
    <name type="common">Picoplanktonic green alga</name>
    <dbReference type="NCBI Taxonomy" id="564608"/>
    <lineage>
        <taxon>Eukaryota</taxon>
        <taxon>Viridiplantae</taxon>
        <taxon>Chlorophyta</taxon>
        <taxon>Mamiellophyceae</taxon>
        <taxon>Mamiellales</taxon>
        <taxon>Mamiellaceae</taxon>
        <taxon>Micromonas</taxon>
    </lineage>
</organism>
<dbReference type="GO" id="GO:0045503">
    <property type="term" value="F:dynein light chain binding"/>
    <property type="evidence" value="ECO:0007669"/>
    <property type="project" value="InterPro"/>
</dbReference>
<dbReference type="GO" id="GO:0005929">
    <property type="term" value="C:cilium"/>
    <property type="evidence" value="ECO:0007669"/>
    <property type="project" value="GOC"/>
</dbReference>